<dbReference type="Proteomes" id="UP000001075">
    <property type="component" value="Unassembled WGS sequence"/>
</dbReference>
<evidence type="ECO:0000313" key="2">
    <source>
        <dbReference type="Proteomes" id="UP000001075"/>
    </source>
</evidence>
<name>G3IPM7_CRIGR</name>
<organism evidence="1 2">
    <name type="scientific">Cricetulus griseus</name>
    <name type="common">Chinese hamster</name>
    <name type="synonym">Cricetulus barabensis griseus</name>
    <dbReference type="NCBI Taxonomy" id="10029"/>
    <lineage>
        <taxon>Eukaryota</taxon>
        <taxon>Metazoa</taxon>
        <taxon>Chordata</taxon>
        <taxon>Craniata</taxon>
        <taxon>Vertebrata</taxon>
        <taxon>Euteleostomi</taxon>
        <taxon>Mammalia</taxon>
        <taxon>Eutheria</taxon>
        <taxon>Euarchontoglires</taxon>
        <taxon>Glires</taxon>
        <taxon>Rodentia</taxon>
        <taxon>Myomorpha</taxon>
        <taxon>Muroidea</taxon>
        <taxon>Cricetidae</taxon>
        <taxon>Cricetinae</taxon>
        <taxon>Cricetulus</taxon>
    </lineage>
</organism>
<accession>G3IPM7</accession>
<dbReference type="EMBL" id="JH012898">
    <property type="protein sequence ID" value="EGV91389.1"/>
    <property type="molecule type" value="Genomic_DNA"/>
</dbReference>
<proteinExistence type="predicted"/>
<reference evidence="2" key="1">
    <citation type="journal article" date="2011" name="Nat. Biotechnol.">
        <title>The genomic sequence of the Chinese hamster ovary (CHO)-K1 cell line.</title>
        <authorList>
            <person name="Xu X."/>
            <person name="Nagarajan H."/>
            <person name="Lewis N.E."/>
            <person name="Pan S."/>
            <person name="Cai Z."/>
            <person name="Liu X."/>
            <person name="Chen W."/>
            <person name="Xie M."/>
            <person name="Wang W."/>
            <person name="Hammond S."/>
            <person name="Andersen M.R."/>
            <person name="Neff N."/>
            <person name="Passarelli B."/>
            <person name="Koh W."/>
            <person name="Fan H.C."/>
            <person name="Wang J."/>
            <person name="Gui Y."/>
            <person name="Lee K.H."/>
            <person name="Betenbaugh M.J."/>
            <person name="Quake S.R."/>
            <person name="Famili I."/>
            <person name="Palsson B.O."/>
            <person name="Wang J."/>
        </authorList>
    </citation>
    <scope>NUCLEOTIDE SEQUENCE [LARGE SCALE GENOMIC DNA]</scope>
    <source>
        <strain evidence="2">CHO K1 cell line</strain>
    </source>
</reference>
<evidence type="ECO:0000313" key="1">
    <source>
        <dbReference type="EMBL" id="EGV91389.1"/>
    </source>
</evidence>
<dbReference type="InParanoid" id="G3IPM7"/>
<dbReference type="AlphaFoldDB" id="G3IPM7"/>
<gene>
    <name evidence="1" type="ORF">I79_025946</name>
</gene>
<sequence>MSHVLKRLDKGLKLCWYPYSRATLHLEGPDIIKTTLRNIWAGAGELHPLALEVLLIIDGYLKWIEMAQENEPSAACKNRGTN</sequence>
<protein>
    <submittedName>
        <fullName evidence="1">Uncharacterized protein</fullName>
    </submittedName>
</protein>